<comment type="caution">
    <text evidence="1">The sequence shown here is derived from an EMBL/GenBank/DDBJ whole genome shotgun (WGS) entry which is preliminary data.</text>
</comment>
<protein>
    <submittedName>
        <fullName evidence="1">Uncharacterized protein</fullName>
    </submittedName>
</protein>
<sequence length="194" mass="21229">RPLLVDVYTVYCLNYEKAVQFAASLEKDPVHCQWMARRNLLLSKLEDQPPQFQPIIAEVSTSKDRRPNEFYGEETAQADYGSTITQEKNSHMNEYSSNEVPPLSPSVSLDLISITAESLAISPTALNQSSTGSDCAVPDQSATFLTPSQENTDPVPSIWPLEFDIPTAADRAAAATAISSCRPLLPLSSRLLTP</sequence>
<dbReference type="AlphaFoldDB" id="A0A3S5A5M6"/>
<evidence type="ECO:0000313" key="1">
    <source>
        <dbReference type="EMBL" id="VEL28270.1"/>
    </source>
</evidence>
<reference evidence="1" key="1">
    <citation type="submission" date="2018-11" db="EMBL/GenBank/DDBJ databases">
        <authorList>
            <consortium name="Pathogen Informatics"/>
        </authorList>
    </citation>
    <scope>NUCLEOTIDE SEQUENCE</scope>
</reference>
<feature type="non-terminal residue" evidence="1">
    <location>
        <position position="1"/>
    </location>
</feature>
<feature type="non-terminal residue" evidence="1">
    <location>
        <position position="194"/>
    </location>
</feature>
<proteinExistence type="predicted"/>
<dbReference type="OrthoDB" id="20529at2759"/>
<dbReference type="Proteomes" id="UP000784294">
    <property type="component" value="Unassembled WGS sequence"/>
</dbReference>
<dbReference type="EMBL" id="CAAALY010093726">
    <property type="protein sequence ID" value="VEL28270.1"/>
    <property type="molecule type" value="Genomic_DNA"/>
</dbReference>
<gene>
    <name evidence="1" type="ORF">PXEA_LOCUS21710</name>
</gene>
<keyword evidence="2" id="KW-1185">Reference proteome</keyword>
<organism evidence="1 2">
    <name type="scientific">Protopolystoma xenopodis</name>
    <dbReference type="NCBI Taxonomy" id="117903"/>
    <lineage>
        <taxon>Eukaryota</taxon>
        <taxon>Metazoa</taxon>
        <taxon>Spiralia</taxon>
        <taxon>Lophotrochozoa</taxon>
        <taxon>Platyhelminthes</taxon>
        <taxon>Monogenea</taxon>
        <taxon>Polyopisthocotylea</taxon>
        <taxon>Polystomatidea</taxon>
        <taxon>Polystomatidae</taxon>
        <taxon>Protopolystoma</taxon>
    </lineage>
</organism>
<name>A0A3S5A5M6_9PLAT</name>
<accession>A0A3S5A5M6</accession>
<evidence type="ECO:0000313" key="2">
    <source>
        <dbReference type="Proteomes" id="UP000784294"/>
    </source>
</evidence>